<dbReference type="KEGG" id="mprt:ET475_04330"/>
<comment type="similarity">
    <text evidence="1">Belongs to the YciI family.</text>
</comment>
<evidence type="ECO:0000256" key="1">
    <source>
        <dbReference type="ARBA" id="ARBA00007689"/>
    </source>
</evidence>
<proteinExistence type="inferred from homology"/>
<dbReference type="InterPro" id="IPR051807">
    <property type="entry name" value="Sec-metab_biosynth-assoc"/>
</dbReference>
<dbReference type="Gene3D" id="3.30.70.1060">
    <property type="entry name" value="Dimeric alpha+beta barrel"/>
    <property type="match status" value="1"/>
</dbReference>
<feature type="domain" description="YCII-related" evidence="2">
    <location>
        <begin position="4"/>
        <end position="87"/>
    </location>
</feature>
<name>A0A4P6EBA6_9MICO</name>
<keyword evidence="4" id="KW-1185">Reference proteome</keyword>
<evidence type="ECO:0000259" key="2">
    <source>
        <dbReference type="Pfam" id="PF03795"/>
    </source>
</evidence>
<organism evidence="3 4">
    <name type="scientific">Microbacterium protaetiae</name>
    <dbReference type="NCBI Taxonomy" id="2509458"/>
    <lineage>
        <taxon>Bacteria</taxon>
        <taxon>Bacillati</taxon>
        <taxon>Actinomycetota</taxon>
        <taxon>Actinomycetes</taxon>
        <taxon>Micrococcales</taxon>
        <taxon>Microbacteriaceae</taxon>
        <taxon>Microbacterium</taxon>
    </lineage>
</organism>
<evidence type="ECO:0000313" key="3">
    <source>
        <dbReference type="EMBL" id="QAY59294.1"/>
    </source>
</evidence>
<gene>
    <name evidence="3" type="ORF">ET475_04330</name>
</gene>
<dbReference type="AlphaFoldDB" id="A0A4P6EBA6"/>
<dbReference type="EMBL" id="CP035494">
    <property type="protein sequence ID" value="QAY59294.1"/>
    <property type="molecule type" value="Genomic_DNA"/>
</dbReference>
<dbReference type="PANTHER" id="PTHR33606">
    <property type="entry name" value="PROTEIN YCII"/>
    <property type="match status" value="1"/>
</dbReference>
<dbReference type="InterPro" id="IPR005545">
    <property type="entry name" value="YCII"/>
</dbReference>
<reference evidence="3 4" key="1">
    <citation type="submission" date="2019-01" db="EMBL/GenBank/DDBJ databases">
        <title>Genome sequencing of strain DFW100M-13.</title>
        <authorList>
            <person name="Heo J."/>
            <person name="Kim S.-J."/>
            <person name="Kim J.-S."/>
            <person name="Hong S.-B."/>
            <person name="Kwon S.-W."/>
        </authorList>
    </citation>
    <scope>NUCLEOTIDE SEQUENCE [LARGE SCALE GENOMIC DNA]</scope>
    <source>
        <strain evidence="3 4">DFW100M-13</strain>
    </source>
</reference>
<dbReference type="Pfam" id="PF03795">
    <property type="entry name" value="YCII"/>
    <property type="match status" value="1"/>
</dbReference>
<dbReference type="RefSeq" id="WP_129386363.1">
    <property type="nucleotide sequence ID" value="NZ_CP035494.1"/>
</dbReference>
<dbReference type="Proteomes" id="UP000293995">
    <property type="component" value="Chromosome"/>
</dbReference>
<protein>
    <recommendedName>
        <fullName evidence="2">YCII-related domain-containing protein</fullName>
    </recommendedName>
</protein>
<dbReference type="OrthoDB" id="8968203at2"/>
<evidence type="ECO:0000313" key="4">
    <source>
        <dbReference type="Proteomes" id="UP000293995"/>
    </source>
</evidence>
<dbReference type="SUPFAM" id="SSF54909">
    <property type="entry name" value="Dimeric alpha+beta barrel"/>
    <property type="match status" value="1"/>
</dbReference>
<accession>A0A4P6EBA6</accession>
<sequence length="97" mass="11359">MPTFVVTYHYADDSDERRAQHRPAHVAFLRRLHDAGVLYMSGPLDAEPPRAVLVLEDTDRTALQERMSEDPFFVNELIATREIAEWKVFFDPRRSDR</sequence>
<dbReference type="PANTHER" id="PTHR33606:SF3">
    <property type="entry name" value="PROTEIN YCII"/>
    <property type="match status" value="1"/>
</dbReference>
<dbReference type="InterPro" id="IPR011008">
    <property type="entry name" value="Dimeric_a/b-barrel"/>
</dbReference>